<dbReference type="Proteomes" id="UP000051302">
    <property type="component" value="Unassembled WGS sequence"/>
</dbReference>
<sequence>MQNKNKRHVFRNTLIICILLLIGGGTAYGIMRYRGVKRAIDNSYHESGVKKQRNVKEQLQNKRPISILLMGTDTGALGRDYKGRTDSLMVVTLNPNSEMTTMTSIPRDTAVNIPGHGLGKINSAYALGQTKTAIITVEKLLNIPIDFYALINMGGMEKVIDQAGGVEVIPTFSFDYEGYDFQAGQKTQMDGKKALAYSRMRYDDPKGDYGRQARQRDVLTALFQKSSSISMLLNQGFIESLSGQTQTDMTFADLKDIAQDYRIARKETSQTHLQGHGESIDNQSMEVVDQTELQRVTDFIRGNLNLDNAKTGNIEYR</sequence>
<feature type="domain" description="Cell envelope-related transcriptional attenuator" evidence="2">
    <location>
        <begin position="84"/>
        <end position="227"/>
    </location>
</feature>
<comment type="caution">
    <text evidence="3">The sequence shown here is derived from an EMBL/GenBank/DDBJ whole genome shotgun (WGS) entry which is preliminary data.</text>
</comment>
<evidence type="ECO:0000256" key="1">
    <source>
        <dbReference type="ARBA" id="ARBA00006068"/>
    </source>
</evidence>
<protein>
    <submittedName>
        <fullName evidence="3">Transcriptional regulator</fullName>
    </submittedName>
</protein>
<dbReference type="RefSeq" id="WP_083483613.1">
    <property type="nucleotide sequence ID" value="NZ_AZFV01000012.1"/>
</dbReference>
<reference evidence="3 4" key="1">
    <citation type="journal article" date="2015" name="Genome Announc.">
        <title>Expanding the biotechnology potential of lactobacilli through comparative genomics of 213 strains and associated genera.</title>
        <authorList>
            <person name="Sun Z."/>
            <person name="Harris H.M."/>
            <person name="McCann A."/>
            <person name="Guo C."/>
            <person name="Argimon S."/>
            <person name="Zhang W."/>
            <person name="Yang X."/>
            <person name="Jeffery I.B."/>
            <person name="Cooney J.C."/>
            <person name="Kagawa T.F."/>
            <person name="Liu W."/>
            <person name="Song Y."/>
            <person name="Salvetti E."/>
            <person name="Wrobel A."/>
            <person name="Rasinkangas P."/>
            <person name="Parkhill J."/>
            <person name="Rea M.C."/>
            <person name="O'Sullivan O."/>
            <person name="Ritari J."/>
            <person name="Douillard F.P."/>
            <person name="Paul Ross R."/>
            <person name="Yang R."/>
            <person name="Briner A.E."/>
            <person name="Felis G.E."/>
            <person name="de Vos W.M."/>
            <person name="Barrangou R."/>
            <person name="Klaenhammer T.R."/>
            <person name="Caufield P.W."/>
            <person name="Cui Y."/>
            <person name="Zhang H."/>
            <person name="O'Toole P.W."/>
        </authorList>
    </citation>
    <scope>NUCLEOTIDE SEQUENCE [LARGE SCALE GENOMIC DNA]</scope>
    <source>
        <strain evidence="3 4">DSM 16982</strain>
    </source>
</reference>
<dbReference type="InterPro" id="IPR050922">
    <property type="entry name" value="LytR/CpsA/Psr_CW_biosynth"/>
</dbReference>
<accession>A0A0R1WGW7</accession>
<name>A0A0R1WGW7_9LACO</name>
<gene>
    <name evidence="3" type="ORF">FD31_GL000411</name>
</gene>
<dbReference type="PANTHER" id="PTHR33392:SF6">
    <property type="entry name" value="POLYISOPRENYL-TEICHOIC ACID--PEPTIDOGLYCAN TEICHOIC ACID TRANSFERASE TAGU"/>
    <property type="match status" value="1"/>
</dbReference>
<dbReference type="AlphaFoldDB" id="A0A0R1WGW7"/>
<dbReference type="PANTHER" id="PTHR33392">
    <property type="entry name" value="POLYISOPRENYL-TEICHOIC ACID--PEPTIDOGLYCAN TEICHOIC ACID TRANSFERASE TAGU"/>
    <property type="match status" value="1"/>
</dbReference>
<evidence type="ECO:0000259" key="2">
    <source>
        <dbReference type="Pfam" id="PF03816"/>
    </source>
</evidence>
<comment type="similarity">
    <text evidence="1">Belongs to the LytR/CpsA/Psr (LCP) family.</text>
</comment>
<dbReference type="NCBIfam" id="TIGR00350">
    <property type="entry name" value="lytR_cpsA_psr"/>
    <property type="match status" value="1"/>
</dbReference>
<dbReference type="Gene3D" id="3.40.630.190">
    <property type="entry name" value="LCP protein"/>
    <property type="match status" value="1"/>
</dbReference>
<proteinExistence type="inferred from homology"/>
<dbReference type="STRING" id="1423774.FD31_GL000411"/>
<dbReference type="InterPro" id="IPR004474">
    <property type="entry name" value="LytR_CpsA_psr"/>
</dbReference>
<dbReference type="Pfam" id="PF03816">
    <property type="entry name" value="LytR_cpsA_psr"/>
    <property type="match status" value="1"/>
</dbReference>
<dbReference type="EMBL" id="AZFV01000012">
    <property type="protein sequence ID" value="KRM17166.1"/>
    <property type="molecule type" value="Genomic_DNA"/>
</dbReference>
<keyword evidence="4" id="KW-1185">Reference proteome</keyword>
<organism evidence="3 4">
    <name type="scientific">Companilactobacillus nantensis DSM 16982</name>
    <dbReference type="NCBI Taxonomy" id="1423774"/>
    <lineage>
        <taxon>Bacteria</taxon>
        <taxon>Bacillati</taxon>
        <taxon>Bacillota</taxon>
        <taxon>Bacilli</taxon>
        <taxon>Lactobacillales</taxon>
        <taxon>Lactobacillaceae</taxon>
        <taxon>Companilactobacillus</taxon>
    </lineage>
</organism>
<dbReference type="PATRIC" id="fig|1423774.3.peg.422"/>
<evidence type="ECO:0000313" key="4">
    <source>
        <dbReference type="Proteomes" id="UP000051302"/>
    </source>
</evidence>
<evidence type="ECO:0000313" key="3">
    <source>
        <dbReference type="EMBL" id="KRM17166.1"/>
    </source>
</evidence>